<evidence type="ECO:0000313" key="2">
    <source>
        <dbReference type="EMBL" id="MBW8481873.1"/>
    </source>
</evidence>
<accession>A0ABS7FNB5</accession>
<comment type="caution">
    <text evidence="2">The sequence shown here is derived from an EMBL/GenBank/DDBJ whole genome shotgun (WGS) entry which is preliminary data.</text>
</comment>
<sequence length="324" mass="35859">MILILSEPADPTVRLVLPKLLDRGADVLWWDPADFPARARLTAVVDGPDPRLLLHTGDAEHDLSAVTAVWNRRPGRPRAAAATDPEHRDRAESLARIHLAGFLDLLEARWLPARGRVLDAVHNKLTHLVPAVRHGFTVPETVFTNDPGALVPAWHRHGGRLVAKLLQPEECRVDGERHLVYTTEVGRRQLAGRHRVRHEPVILQPYVDKDVELRVTVVGDRVFAAAIDSQASRLTRVDWRHYEDESVPYTACELPADVAARCAAYVAACGLSYGALDLIRTPAGEHVFLEINPNGHWGWIEDETGLPIGDAIAGWLLAAEEDPT</sequence>
<dbReference type="EMBL" id="JAIBOA010000003">
    <property type="protein sequence ID" value="MBW8481873.1"/>
    <property type="molecule type" value="Genomic_DNA"/>
</dbReference>
<dbReference type="InterPro" id="IPR048936">
    <property type="entry name" value="MvdD-like_ATPgrasp"/>
</dbReference>
<gene>
    <name evidence="2" type="ORF">K1Y72_05800</name>
</gene>
<dbReference type="SUPFAM" id="SSF56059">
    <property type="entry name" value="Glutathione synthetase ATP-binding domain-like"/>
    <property type="match status" value="1"/>
</dbReference>
<dbReference type="Pfam" id="PF21068">
    <property type="entry name" value="ATPgraspMvdD"/>
    <property type="match status" value="1"/>
</dbReference>
<keyword evidence="2" id="KW-0436">Ligase</keyword>
<name>A0ABS7FNB5_9ACTN</name>
<protein>
    <submittedName>
        <fullName evidence="2">ATP-dependent carboxylate-amine ligase</fullName>
    </submittedName>
</protein>
<dbReference type="RefSeq" id="WP_220163963.1">
    <property type="nucleotide sequence ID" value="NZ_JAIBOA010000003.1"/>
</dbReference>
<dbReference type="PANTHER" id="PTHR21621">
    <property type="entry name" value="RIBOSOMAL PROTEIN S6 MODIFICATION PROTEIN"/>
    <property type="match status" value="1"/>
</dbReference>
<dbReference type="Gene3D" id="3.30.470.20">
    <property type="entry name" value="ATP-grasp fold, B domain"/>
    <property type="match status" value="1"/>
</dbReference>
<proteinExistence type="predicted"/>
<feature type="domain" description="MvdD-like pre-ATP grasp" evidence="1">
    <location>
        <begin position="2"/>
        <end position="111"/>
    </location>
</feature>
<keyword evidence="3" id="KW-1185">Reference proteome</keyword>
<evidence type="ECO:0000259" key="1">
    <source>
        <dbReference type="Pfam" id="PF21068"/>
    </source>
</evidence>
<evidence type="ECO:0000313" key="3">
    <source>
        <dbReference type="Proteomes" id="UP000774570"/>
    </source>
</evidence>
<dbReference type="PANTHER" id="PTHR21621:SF7">
    <property type="entry name" value="RIBOSOMAL PROTEIN BS6--L-GLUTAMATE LIGASE"/>
    <property type="match status" value="1"/>
</dbReference>
<reference evidence="2 3" key="1">
    <citation type="submission" date="2021-07" db="EMBL/GenBank/DDBJ databases">
        <title>Actinomadura sp. PM05-2 isolated from lichen.</title>
        <authorList>
            <person name="Somphong A."/>
            <person name="Phongsopitanun W."/>
            <person name="Tanasupawat S."/>
            <person name="Peongsungnone V."/>
        </authorList>
    </citation>
    <scope>NUCLEOTIDE SEQUENCE [LARGE SCALE GENOMIC DNA]</scope>
    <source>
        <strain evidence="2 3">PM05-2</strain>
    </source>
</reference>
<dbReference type="Proteomes" id="UP000774570">
    <property type="component" value="Unassembled WGS sequence"/>
</dbReference>
<dbReference type="GO" id="GO:0016874">
    <property type="term" value="F:ligase activity"/>
    <property type="evidence" value="ECO:0007669"/>
    <property type="project" value="UniProtKB-KW"/>
</dbReference>
<organism evidence="2 3">
    <name type="scientific">Actinomadura parmotrematis</name>
    <dbReference type="NCBI Taxonomy" id="2864039"/>
    <lineage>
        <taxon>Bacteria</taxon>
        <taxon>Bacillati</taxon>
        <taxon>Actinomycetota</taxon>
        <taxon>Actinomycetes</taxon>
        <taxon>Streptosporangiales</taxon>
        <taxon>Thermomonosporaceae</taxon>
        <taxon>Actinomadura</taxon>
    </lineage>
</organism>